<dbReference type="Gene3D" id="3.40.30.10">
    <property type="entry name" value="Glutaredoxin"/>
    <property type="match status" value="1"/>
</dbReference>
<evidence type="ECO:0000256" key="7">
    <source>
        <dbReference type="SAM" id="Phobius"/>
    </source>
</evidence>
<dbReference type="Pfam" id="PF00578">
    <property type="entry name" value="AhpC-TSA"/>
    <property type="match status" value="1"/>
</dbReference>
<dbReference type="PANTHER" id="PTHR42852:SF6">
    <property type="entry name" value="THIOL:DISULFIDE INTERCHANGE PROTEIN DSBE"/>
    <property type="match status" value="1"/>
</dbReference>
<dbReference type="InterPro" id="IPR013766">
    <property type="entry name" value="Thioredoxin_domain"/>
</dbReference>
<dbReference type="InterPro" id="IPR050553">
    <property type="entry name" value="Thioredoxin_ResA/DsbE_sf"/>
</dbReference>
<keyword evidence="7" id="KW-1133">Transmembrane helix</keyword>
<dbReference type="InterPro" id="IPR000866">
    <property type="entry name" value="AhpC/TSA"/>
</dbReference>
<reference evidence="9 10" key="1">
    <citation type="submission" date="2015-05" db="EMBL/GenBank/DDBJ databases">
        <title>Draft genome sequence of the bacterium Gordonia jacobaea a new member of the Gordonia genus.</title>
        <authorList>
            <person name="Jimenez-Galisteo G."/>
            <person name="Dominguez A."/>
            <person name="Munoz E."/>
            <person name="Vinas M."/>
        </authorList>
    </citation>
    <scope>NUCLEOTIDE SEQUENCE [LARGE SCALE GENOMIC DNA]</scope>
    <source>
        <strain evidence="10">mv1</strain>
    </source>
</reference>
<evidence type="ECO:0000256" key="5">
    <source>
        <dbReference type="ARBA" id="ARBA00023284"/>
    </source>
</evidence>
<keyword evidence="7" id="KW-0472">Membrane</keyword>
<keyword evidence="2" id="KW-0201">Cytochrome c-type biogenesis</keyword>
<dbReference type="RefSeq" id="WP_049700568.1">
    <property type="nucleotide sequence ID" value="NZ_LDTZ01000022.1"/>
</dbReference>
<sequence length="248" mass="25695">MGTSATTSGPDAPTPHDDPPPQRRGNRFPSSLRWTLVFFVVMVALIVAIWPRDSGSSNNLGSPTDNSGVAAVPDAKVDDATLAKARADAAVEPCPNNGLPESSGAVLAGVVAPCLATGSAYNLGAGTAGKPVLINMWAVWCLPCRRELPVLAEYARRAGDRVTVLTVHAEQGAGNPFAVLTFLREVGVHLPTVLDVDGKVAAALRAPRVFPSTILLRPDGTIATTLPKEFGSVDEVADAVRDATGVAT</sequence>
<dbReference type="EMBL" id="LDTZ01000022">
    <property type="protein sequence ID" value="KNA89787.1"/>
    <property type="molecule type" value="Genomic_DNA"/>
</dbReference>
<evidence type="ECO:0000256" key="4">
    <source>
        <dbReference type="ARBA" id="ARBA00023157"/>
    </source>
</evidence>
<evidence type="ECO:0000256" key="3">
    <source>
        <dbReference type="ARBA" id="ARBA00022968"/>
    </source>
</evidence>
<dbReference type="SUPFAM" id="SSF52833">
    <property type="entry name" value="Thioredoxin-like"/>
    <property type="match status" value="1"/>
</dbReference>
<keyword evidence="3" id="KW-0735">Signal-anchor</keyword>
<keyword evidence="4" id="KW-1015">Disulfide bond</keyword>
<gene>
    <name evidence="9" type="ORF">ABW18_19080</name>
</gene>
<dbReference type="Proteomes" id="UP000037247">
    <property type="component" value="Unassembled WGS sequence"/>
</dbReference>
<dbReference type="PROSITE" id="PS00194">
    <property type="entry name" value="THIOREDOXIN_1"/>
    <property type="match status" value="1"/>
</dbReference>
<dbReference type="InterPro" id="IPR036249">
    <property type="entry name" value="Thioredoxin-like_sf"/>
</dbReference>
<evidence type="ECO:0000313" key="9">
    <source>
        <dbReference type="EMBL" id="KNA89787.1"/>
    </source>
</evidence>
<keyword evidence="10" id="KW-1185">Reference proteome</keyword>
<evidence type="ECO:0000256" key="6">
    <source>
        <dbReference type="SAM" id="MobiDB-lite"/>
    </source>
</evidence>
<feature type="region of interest" description="Disordered" evidence="6">
    <location>
        <begin position="1"/>
        <end position="27"/>
    </location>
</feature>
<name>A0ABR5I847_9ACTN</name>
<accession>A0ABR5I847</accession>
<keyword evidence="5" id="KW-0676">Redox-active center</keyword>
<evidence type="ECO:0000256" key="2">
    <source>
        <dbReference type="ARBA" id="ARBA00022748"/>
    </source>
</evidence>
<evidence type="ECO:0000259" key="8">
    <source>
        <dbReference type="PROSITE" id="PS51352"/>
    </source>
</evidence>
<feature type="transmembrane region" description="Helical" evidence="7">
    <location>
        <begin position="32"/>
        <end position="50"/>
    </location>
</feature>
<dbReference type="CDD" id="cd02966">
    <property type="entry name" value="TlpA_like_family"/>
    <property type="match status" value="1"/>
</dbReference>
<comment type="subcellular location">
    <subcellularLocation>
        <location evidence="1">Cell envelope</location>
    </subcellularLocation>
</comment>
<dbReference type="PROSITE" id="PS51352">
    <property type="entry name" value="THIOREDOXIN_2"/>
    <property type="match status" value="1"/>
</dbReference>
<keyword evidence="7" id="KW-0812">Transmembrane</keyword>
<organism evidence="9 10">
    <name type="scientific">Gordonia jacobaea</name>
    <dbReference type="NCBI Taxonomy" id="122202"/>
    <lineage>
        <taxon>Bacteria</taxon>
        <taxon>Bacillati</taxon>
        <taxon>Actinomycetota</taxon>
        <taxon>Actinomycetes</taxon>
        <taxon>Mycobacteriales</taxon>
        <taxon>Gordoniaceae</taxon>
        <taxon>Gordonia</taxon>
    </lineage>
</organism>
<proteinExistence type="predicted"/>
<evidence type="ECO:0000256" key="1">
    <source>
        <dbReference type="ARBA" id="ARBA00004196"/>
    </source>
</evidence>
<comment type="caution">
    <text evidence="9">The sequence shown here is derived from an EMBL/GenBank/DDBJ whole genome shotgun (WGS) entry which is preliminary data.</text>
</comment>
<evidence type="ECO:0000313" key="10">
    <source>
        <dbReference type="Proteomes" id="UP000037247"/>
    </source>
</evidence>
<dbReference type="InterPro" id="IPR017937">
    <property type="entry name" value="Thioredoxin_CS"/>
</dbReference>
<protein>
    <submittedName>
        <fullName evidence="9">Alkyl hydroperoxide reductase</fullName>
    </submittedName>
</protein>
<dbReference type="PANTHER" id="PTHR42852">
    <property type="entry name" value="THIOL:DISULFIDE INTERCHANGE PROTEIN DSBE"/>
    <property type="match status" value="1"/>
</dbReference>
<feature type="domain" description="Thioredoxin" evidence="8">
    <location>
        <begin position="88"/>
        <end position="245"/>
    </location>
</feature>